<keyword evidence="2" id="KW-1185">Reference proteome</keyword>
<name>A0A8X6T5X0_NEPPI</name>
<evidence type="ECO:0000313" key="1">
    <source>
        <dbReference type="EMBL" id="GFS78854.1"/>
    </source>
</evidence>
<dbReference type="Proteomes" id="UP000887013">
    <property type="component" value="Unassembled WGS sequence"/>
</dbReference>
<sequence length="93" mass="10930">MRPEIRFTPPRLAKRLMAGFVIPWMLSRSTLRCLLAPPFPNPLPPLPRPDIFVCYANNASVGKKWRLYIPQTPPRKERLVSYWSTRRWGKVNI</sequence>
<protein>
    <submittedName>
        <fullName evidence="1">Uncharacterized protein</fullName>
    </submittedName>
</protein>
<gene>
    <name evidence="1" type="ORF">NPIL_71161</name>
</gene>
<reference evidence="1" key="1">
    <citation type="submission" date="2020-08" db="EMBL/GenBank/DDBJ databases">
        <title>Multicomponent nature underlies the extraordinary mechanical properties of spider dragline silk.</title>
        <authorList>
            <person name="Kono N."/>
            <person name="Nakamura H."/>
            <person name="Mori M."/>
            <person name="Yoshida Y."/>
            <person name="Ohtoshi R."/>
            <person name="Malay A.D."/>
            <person name="Moran D.A.P."/>
            <person name="Tomita M."/>
            <person name="Numata K."/>
            <person name="Arakawa K."/>
        </authorList>
    </citation>
    <scope>NUCLEOTIDE SEQUENCE</scope>
</reference>
<organism evidence="1 2">
    <name type="scientific">Nephila pilipes</name>
    <name type="common">Giant wood spider</name>
    <name type="synonym">Nephila maculata</name>
    <dbReference type="NCBI Taxonomy" id="299642"/>
    <lineage>
        <taxon>Eukaryota</taxon>
        <taxon>Metazoa</taxon>
        <taxon>Ecdysozoa</taxon>
        <taxon>Arthropoda</taxon>
        <taxon>Chelicerata</taxon>
        <taxon>Arachnida</taxon>
        <taxon>Araneae</taxon>
        <taxon>Araneomorphae</taxon>
        <taxon>Entelegynae</taxon>
        <taxon>Araneoidea</taxon>
        <taxon>Nephilidae</taxon>
        <taxon>Nephila</taxon>
    </lineage>
</organism>
<dbReference type="EMBL" id="BMAW01097260">
    <property type="protein sequence ID" value="GFS78854.1"/>
    <property type="molecule type" value="Genomic_DNA"/>
</dbReference>
<proteinExistence type="predicted"/>
<evidence type="ECO:0000313" key="2">
    <source>
        <dbReference type="Proteomes" id="UP000887013"/>
    </source>
</evidence>
<dbReference type="AlphaFoldDB" id="A0A8X6T5X0"/>
<dbReference type="OrthoDB" id="10514952at2759"/>
<comment type="caution">
    <text evidence="1">The sequence shown here is derived from an EMBL/GenBank/DDBJ whole genome shotgun (WGS) entry which is preliminary data.</text>
</comment>
<accession>A0A8X6T5X0</accession>